<dbReference type="InterPro" id="IPR000956">
    <property type="entry name" value="Stathmin_fam"/>
</dbReference>
<reference evidence="2" key="1">
    <citation type="submission" date="2019-10" db="EMBL/GenBank/DDBJ databases">
        <title>The sequence and de novo assembly of the wild yak genome.</title>
        <authorList>
            <person name="Liu Y."/>
        </authorList>
    </citation>
    <scope>NUCLEOTIDE SEQUENCE [LARGE SCALE GENOMIC DNA]</scope>
    <source>
        <strain evidence="2">WY2019</strain>
    </source>
</reference>
<protein>
    <recommendedName>
        <fullName evidence="4">Stathmin domain-containing protein 1</fullName>
    </recommendedName>
</protein>
<feature type="compositionally biased region" description="Basic and acidic residues" evidence="1">
    <location>
        <begin position="187"/>
        <end position="204"/>
    </location>
</feature>
<proteinExistence type="predicted"/>
<accession>A0A6B0RNB4</accession>
<evidence type="ECO:0008006" key="4">
    <source>
        <dbReference type="Google" id="ProtNLM"/>
    </source>
</evidence>
<dbReference type="GO" id="GO:0031110">
    <property type="term" value="P:regulation of microtubule polymerization or depolymerization"/>
    <property type="evidence" value="ECO:0007669"/>
    <property type="project" value="InterPro"/>
</dbReference>
<evidence type="ECO:0000313" key="2">
    <source>
        <dbReference type="EMBL" id="MXQ91650.1"/>
    </source>
</evidence>
<organism evidence="2 3">
    <name type="scientific">Bos mutus</name>
    <name type="common">wild yak</name>
    <dbReference type="NCBI Taxonomy" id="72004"/>
    <lineage>
        <taxon>Eukaryota</taxon>
        <taxon>Metazoa</taxon>
        <taxon>Chordata</taxon>
        <taxon>Craniata</taxon>
        <taxon>Vertebrata</taxon>
        <taxon>Euteleostomi</taxon>
        <taxon>Mammalia</taxon>
        <taxon>Eutheria</taxon>
        <taxon>Laurasiatheria</taxon>
        <taxon>Artiodactyla</taxon>
        <taxon>Ruminantia</taxon>
        <taxon>Pecora</taxon>
        <taxon>Bovidae</taxon>
        <taxon>Bovinae</taxon>
        <taxon>Bos</taxon>
    </lineage>
</organism>
<comment type="caution">
    <text evidence="2">The sequence shown here is derived from an EMBL/GenBank/DDBJ whole genome shotgun (WGS) entry which is preliminary data.</text>
</comment>
<evidence type="ECO:0000313" key="3">
    <source>
        <dbReference type="Proteomes" id="UP000322234"/>
    </source>
</evidence>
<sequence length="286" mass="31806">MDRSVVRDIVQEVSTDDSFTGRADVGMAHRPQIETSLPEDAMGSPGDLDKQAHLGSLPGTIPESFPSPSERNGRLNSDLVINGLIHKPQPLENRERQKSSDILEELIVQGIIQSHSKVFRNGESYDVMASLAFNNIMKSAKDEGAFVFVSTTEKPLRKPPARLKKLKIKKEGKDFTMKDIEEKMQAVEARRKTKEEETRKRLQSDRLPAPAHHSDSAELVGEDIVFAKGLKTVSCAEFEPSDLQEGKLLKRKKSTSETTSDDRNYSYENIGAVESDASYNQADGAF</sequence>
<feature type="region of interest" description="Disordered" evidence="1">
    <location>
        <begin position="244"/>
        <end position="267"/>
    </location>
</feature>
<dbReference type="AlphaFoldDB" id="A0A6B0RNB4"/>
<dbReference type="PANTHER" id="PTHR10104">
    <property type="entry name" value="STATHMIN"/>
    <property type="match status" value="1"/>
</dbReference>
<dbReference type="PANTHER" id="PTHR10104:SF20">
    <property type="entry name" value="STATHMIN DOMAIN-CONTAINING PROTEIN 1"/>
    <property type="match status" value="1"/>
</dbReference>
<keyword evidence="3" id="KW-1185">Reference proteome</keyword>
<evidence type="ECO:0000256" key="1">
    <source>
        <dbReference type="SAM" id="MobiDB-lite"/>
    </source>
</evidence>
<name>A0A6B0RNB4_9CETA</name>
<dbReference type="EMBL" id="VBQZ03000073">
    <property type="protein sequence ID" value="MXQ91650.1"/>
    <property type="molecule type" value="Genomic_DNA"/>
</dbReference>
<dbReference type="Proteomes" id="UP000322234">
    <property type="component" value="Unassembled WGS sequence"/>
</dbReference>
<feature type="region of interest" description="Disordered" evidence="1">
    <location>
        <begin position="35"/>
        <end position="73"/>
    </location>
</feature>
<gene>
    <name evidence="2" type="ORF">E5288_WYG019873</name>
</gene>
<dbReference type="PROSITE" id="PS51663">
    <property type="entry name" value="STATHMIN_3"/>
    <property type="match status" value="1"/>
</dbReference>
<feature type="region of interest" description="Disordered" evidence="1">
    <location>
        <begin position="187"/>
        <end position="215"/>
    </location>
</feature>